<dbReference type="InterPro" id="IPR026022">
    <property type="entry name" value="PhoU_dom"/>
</dbReference>
<dbReference type="NCBIfam" id="TIGR02135">
    <property type="entry name" value="phoU_full"/>
    <property type="match status" value="1"/>
</dbReference>
<sequence>MRESFGAALHEVGNLLVSMAEAARTQMRQATYALLTADKEAADRVVARDAEINELYRQVEERVLRLLAQQQPVARDLRMVITAQHVATDLERMGDLADHVAKTALRRHPAAAVPAELATVIAEMAEVADRIAGKITLVLARYDTKRAAELENDDDVMDALERDLFAVILGSSWQHGVEAAIDAALLGRFYERYADHAVNAGRHVIYLVTGEIADGQASDEDPELPESL</sequence>
<dbReference type="InterPro" id="IPR028366">
    <property type="entry name" value="PhoU"/>
</dbReference>
<reference evidence="5" key="1">
    <citation type="journal article" date="2019" name="Int. J. Syst. Evol. Microbiol.">
        <title>The Global Catalogue of Microorganisms (GCM) 10K type strain sequencing project: providing services to taxonomists for standard genome sequencing and annotation.</title>
        <authorList>
            <consortium name="The Broad Institute Genomics Platform"/>
            <consortium name="The Broad Institute Genome Sequencing Center for Infectious Disease"/>
            <person name="Wu L."/>
            <person name="Ma J."/>
        </authorList>
    </citation>
    <scope>NUCLEOTIDE SEQUENCE [LARGE SCALE GENOMIC DNA]</scope>
    <source>
        <strain evidence="5">CGMCC 4.7289</strain>
    </source>
</reference>
<keyword evidence="2" id="KW-0813">Transport</keyword>
<gene>
    <name evidence="4" type="primary">phoU</name>
    <name evidence="4" type="ORF">ACFOZ4_03730</name>
</gene>
<dbReference type="PANTHER" id="PTHR42930">
    <property type="entry name" value="PHOSPHATE-SPECIFIC TRANSPORT SYSTEM ACCESSORY PROTEIN PHOU"/>
    <property type="match status" value="1"/>
</dbReference>
<dbReference type="RefSeq" id="WP_253759896.1">
    <property type="nucleotide sequence ID" value="NZ_JAMZDZ010000001.1"/>
</dbReference>
<keyword evidence="1 2" id="KW-0592">Phosphate transport</keyword>
<comment type="subcellular location">
    <subcellularLocation>
        <location evidence="2">Cytoplasm</location>
    </subcellularLocation>
</comment>
<comment type="caution">
    <text evidence="4">The sequence shown here is derived from an EMBL/GenBank/DDBJ whole genome shotgun (WGS) entry which is preliminary data.</text>
</comment>
<comment type="similarity">
    <text evidence="2">Belongs to the PhoU family.</text>
</comment>
<comment type="subunit">
    <text evidence="2">Homodimer.</text>
</comment>
<comment type="function">
    <text evidence="2">Plays a role in the regulation of phosphate uptake.</text>
</comment>
<evidence type="ECO:0000256" key="1">
    <source>
        <dbReference type="ARBA" id="ARBA00022592"/>
    </source>
</evidence>
<accession>A0ABV8LG30</accession>
<name>A0ABV8LG30_9ACTN</name>
<keyword evidence="2" id="KW-0963">Cytoplasm</keyword>
<dbReference type="Proteomes" id="UP001595816">
    <property type="component" value="Unassembled WGS sequence"/>
</dbReference>
<keyword evidence="5" id="KW-1185">Reference proteome</keyword>
<dbReference type="Pfam" id="PF01895">
    <property type="entry name" value="PhoU"/>
    <property type="match status" value="2"/>
</dbReference>
<dbReference type="SUPFAM" id="SSF109755">
    <property type="entry name" value="PhoU-like"/>
    <property type="match status" value="1"/>
</dbReference>
<evidence type="ECO:0000313" key="5">
    <source>
        <dbReference type="Proteomes" id="UP001595816"/>
    </source>
</evidence>
<dbReference type="PIRSF" id="PIRSF003107">
    <property type="entry name" value="PhoU"/>
    <property type="match status" value="1"/>
</dbReference>
<feature type="domain" description="PhoU" evidence="3">
    <location>
        <begin position="121"/>
        <end position="202"/>
    </location>
</feature>
<dbReference type="InterPro" id="IPR038078">
    <property type="entry name" value="PhoU-like_sf"/>
</dbReference>
<protein>
    <recommendedName>
        <fullName evidence="2">Phosphate-specific transport system accessory protein PhoU</fullName>
    </recommendedName>
</protein>
<organism evidence="4 5">
    <name type="scientific">Hamadaea flava</name>
    <dbReference type="NCBI Taxonomy" id="1742688"/>
    <lineage>
        <taxon>Bacteria</taxon>
        <taxon>Bacillati</taxon>
        <taxon>Actinomycetota</taxon>
        <taxon>Actinomycetes</taxon>
        <taxon>Micromonosporales</taxon>
        <taxon>Micromonosporaceae</taxon>
        <taxon>Hamadaea</taxon>
    </lineage>
</organism>
<evidence type="ECO:0000313" key="4">
    <source>
        <dbReference type="EMBL" id="MFC4129709.1"/>
    </source>
</evidence>
<evidence type="ECO:0000259" key="3">
    <source>
        <dbReference type="Pfam" id="PF01895"/>
    </source>
</evidence>
<dbReference type="EMBL" id="JBHSAY010000003">
    <property type="protein sequence ID" value="MFC4129709.1"/>
    <property type="molecule type" value="Genomic_DNA"/>
</dbReference>
<feature type="domain" description="PhoU" evidence="3">
    <location>
        <begin position="17"/>
        <end position="103"/>
    </location>
</feature>
<dbReference type="Gene3D" id="1.20.58.220">
    <property type="entry name" value="Phosphate transport system protein phou homolog 2, domain 2"/>
    <property type="match status" value="1"/>
</dbReference>
<dbReference type="PANTHER" id="PTHR42930:SF3">
    <property type="entry name" value="PHOSPHATE-SPECIFIC TRANSPORT SYSTEM ACCESSORY PROTEIN PHOU"/>
    <property type="match status" value="1"/>
</dbReference>
<evidence type="ECO:0000256" key="2">
    <source>
        <dbReference type="PIRNR" id="PIRNR003107"/>
    </source>
</evidence>
<proteinExistence type="inferred from homology"/>